<feature type="region of interest" description="Disordered" evidence="1">
    <location>
        <begin position="1"/>
        <end position="37"/>
    </location>
</feature>
<protein>
    <submittedName>
        <fullName evidence="2">Uncharacterized protein</fullName>
    </submittedName>
</protein>
<comment type="caution">
    <text evidence="2">The sequence shown here is derived from an EMBL/GenBank/DDBJ whole genome shotgun (WGS) entry which is preliminary data.</text>
</comment>
<evidence type="ECO:0000313" key="2">
    <source>
        <dbReference type="EMBL" id="KAI7743260.1"/>
    </source>
</evidence>
<proteinExistence type="predicted"/>
<evidence type="ECO:0000313" key="3">
    <source>
        <dbReference type="Proteomes" id="UP001206925"/>
    </source>
</evidence>
<feature type="non-terminal residue" evidence="2">
    <location>
        <position position="126"/>
    </location>
</feature>
<keyword evidence="3" id="KW-1185">Reference proteome</keyword>
<name>A0AAD5GHV7_AMBAR</name>
<evidence type="ECO:0000256" key="1">
    <source>
        <dbReference type="SAM" id="MobiDB-lite"/>
    </source>
</evidence>
<dbReference type="Proteomes" id="UP001206925">
    <property type="component" value="Unassembled WGS sequence"/>
</dbReference>
<gene>
    <name evidence="2" type="ORF">M8C21_030867</name>
</gene>
<sequence length="126" mass="13690">FFNTLFSESSPSPTSTLTNPFEKTQKDPTGNPDKKLDPEGIALALVETRPGQPTGQPNTLSRKVLFASNLKIQIPDTCGDYGIKTRSPHFSGGSVGTGFGSPRSLTAVTRLFAVKNADVKKWFWMD</sequence>
<dbReference type="AlphaFoldDB" id="A0AAD5GHV7"/>
<dbReference type="EMBL" id="JAMZMK010007762">
    <property type="protein sequence ID" value="KAI7743260.1"/>
    <property type="molecule type" value="Genomic_DNA"/>
</dbReference>
<accession>A0AAD5GHV7</accession>
<reference evidence="2" key="1">
    <citation type="submission" date="2022-06" db="EMBL/GenBank/DDBJ databases">
        <title>Uncovering the hologenomic basis of an extraordinary plant invasion.</title>
        <authorList>
            <person name="Bieker V.C."/>
            <person name="Martin M.D."/>
            <person name="Gilbert T."/>
            <person name="Hodgins K."/>
            <person name="Battlay P."/>
            <person name="Petersen B."/>
            <person name="Wilson J."/>
        </authorList>
    </citation>
    <scope>NUCLEOTIDE SEQUENCE</scope>
    <source>
        <strain evidence="2">AA19_3_7</strain>
        <tissue evidence="2">Leaf</tissue>
    </source>
</reference>
<feature type="compositionally biased region" description="Low complexity" evidence="1">
    <location>
        <begin position="1"/>
        <end position="18"/>
    </location>
</feature>
<organism evidence="2 3">
    <name type="scientific">Ambrosia artemisiifolia</name>
    <name type="common">Common ragweed</name>
    <dbReference type="NCBI Taxonomy" id="4212"/>
    <lineage>
        <taxon>Eukaryota</taxon>
        <taxon>Viridiplantae</taxon>
        <taxon>Streptophyta</taxon>
        <taxon>Embryophyta</taxon>
        <taxon>Tracheophyta</taxon>
        <taxon>Spermatophyta</taxon>
        <taxon>Magnoliopsida</taxon>
        <taxon>eudicotyledons</taxon>
        <taxon>Gunneridae</taxon>
        <taxon>Pentapetalae</taxon>
        <taxon>asterids</taxon>
        <taxon>campanulids</taxon>
        <taxon>Asterales</taxon>
        <taxon>Asteraceae</taxon>
        <taxon>Asteroideae</taxon>
        <taxon>Heliantheae alliance</taxon>
        <taxon>Heliantheae</taxon>
        <taxon>Ambrosia</taxon>
    </lineage>
</organism>